<reference evidence="1" key="1">
    <citation type="submission" date="2017-05" db="UniProtKB">
        <authorList>
            <consortium name="EnsemblMetazoa"/>
        </authorList>
    </citation>
    <scope>IDENTIFICATION</scope>
</reference>
<dbReference type="InParanoid" id="A0A1X7UNG3"/>
<evidence type="ECO:0008006" key="2">
    <source>
        <dbReference type="Google" id="ProtNLM"/>
    </source>
</evidence>
<proteinExistence type="predicted"/>
<accession>A0A1X7UNG3</accession>
<dbReference type="EnsemblMetazoa" id="Aqu2.1.29186_001">
    <property type="protein sequence ID" value="Aqu2.1.29186_001"/>
    <property type="gene ID" value="Aqu2.1.29186"/>
</dbReference>
<sequence>MSRVRHMAAQTEIRQKYFKELRRTLLDNDLIDRPGQIFNMDECGFAIDPKSPFVSCKRETNTQRLLLQEGRLATVAASCSASGYSIPPLVICDKKIFKADH</sequence>
<evidence type="ECO:0000313" key="1">
    <source>
        <dbReference type="EnsemblMetazoa" id="Aqu2.1.29186_001"/>
    </source>
</evidence>
<organism evidence="1">
    <name type="scientific">Amphimedon queenslandica</name>
    <name type="common">Sponge</name>
    <dbReference type="NCBI Taxonomy" id="400682"/>
    <lineage>
        <taxon>Eukaryota</taxon>
        <taxon>Metazoa</taxon>
        <taxon>Porifera</taxon>
        <taxon>Demospongiae</taxon>
        <taxon>Heteroscleromorpha</taxon>
        <taxon>Haplosclerida</taxon>
        <taxon>Niphatidae</taxon>
        <taxon>Amphimedon</taxon>
    </lineage>
</organism>
<protein>
    <recommendedName>
        <fullName evidence="2">DDE-1 domain-containing protein</fullName>
    </recommendedName>
</protein>
<dbReference type="AlphaFoldDB" id="A0A1X7UNG3"/>
<name>A0A1X7UNG3_AMPQE</name>